<reference evidence="6" key="1">
    <citation type="submission" date="2022-10" db="EMBL/GenBank/DDBJ databases">
        <title>Genome assembly of Pristionchus species.</title>
        <authorList>
            <person name="Yoshida K."/>
            <person name="Sommer R.J."/>
        </authorList>
    </citation>
    <scope>NUCLEOTIDE SEQUENCE [LARGE SCALE GENOMIC DNA]</scope>
    <source>
        <strain evidence="6">RS5460</strain>
    </source>
</reference>
<evidence type="ECO:0000256" key="1">
    <source>
        <dbReference type="ARBA" id="ARBA00006663"/>
    </source>
</evidence>
<dbReference type="GO" id="GO:0044782">
    <property type="term" value="P:cilium organization"/>
    <property type="evidence" value="ECO:0007669"/>
    <property type="project" value="TreeGrafter"/>
</dbReference>
<proteinExistence type="inferred from homology"/>
<name>A0AAN5D6H3_9BILA</name>
<dbReference type="PANTHER" id="PTHR21501">
    <property type="entry name" value="PROTEIN FAM-161"/>
    <property type="match status" value="1"/>
</dbReference>
<dbReference type="GO" id="GO:0005929">
    <property type="term" value="C:cilium"/>
    <property type="evidence" value="ECO:0007669"/>
    <property type="project" value="TreeGrafter"/>
</dbReference>
<accession>A0AAN5D6H3</accession>
<protein>
    <submittedName>
        <fullName evidence="5">Uncharacterized protein</fullName>
    </submittedName>
</protein>
<dbReference type="Proteomes" id="UP001328107">
    <property type="component" value="Unassembled WGS sequence"/>
</dbReference>
<dbReference type="Pfam" id="PF10595">
    <property type="entry name" value="FAM161A_B"/>
    <property type="match status" value="1"/>
</dbReference>
<dbReference type="GO" id="GO:0005856">
    <property type="term" value="C:cytoskeleton"/>
    <property type="evidence" value="ECO:0007669"/>
    <property type="project" value="UniProtKB-ARBA"/>
</dbReference>
<comment type="similarity">
    <text evidence="1">Belongs to the FAM161 family.</text>
</comment>
<feature type="region of interest" description="Disordered" evidence="4">
    <location>
        <begin position="180"/>
        <end position="235"/>
    </location>
</feature>
<dbReference type="PANTHER" id="PTHR21501:SF1">
    <property type="entry name" value="PROTEIN FAM-161"/>
    <property type="match status" value="1"/>
</dbReference>
<evidence type="ECO:0000313" key="6">
    <source>
        <dbReference type="Proteomes" id="UP001328107"/>
    </source>
</evidence>
<evidence type="ECO:0000256" key="2">
    <source>
        <dbReference type="ARBA" id="ARBA00023054"/>
    </source>
</evidence>
<dbReference type="EMBL" id="BTRK01000006">
    <property type="protein sequence ID" value="GMR57296.1"/>
    <property type="molecule type" value="Genomic_DNA"/>
</dbReference>
<sequence length="353" mass="41778">MSTREPIRARYSKQFVDRLIEKRRKEEEERKGEEEKQMKYKFNAVPVPESTYHPTNPRVLMDEYVEAVRARTQQRMARWKSKSSEELWAPKARPVPLTTYIPPKSYAMKRSKSAHERALRLLTEASTPPGLKEHEARTHVRTTLRHRPCTGDFSQHQIPTSVPDFAKLHRKFEEKLGDAQYKPPTVPVPFNLTTTTKSKHKKCLDEEKQEKRTDKRVPVIPKHSPSPIRKTQASEMRERAIREKLELHTSDVMKTEERKREERDRFIRNAHRLKALVGERKSVEEEIRVKAEQKRRELVERQREYERSLREMKDRVEDRPLVVERQGIISSQQALQKRFDQVMKGVEFGGSKS</sequence>
<feature type="compositionally biased region" description="Basic and acidic residues" evidence="4">
    <location>
        <begin position="203"/>
        <end position="217"/>
    </location>
</feature>
<organism evidence="5 6">
    <name type="scientific">Pristionchus mayeri</name>
    <dbReference type="NCBI Taxonomy" id="1317129"/>
    <lineage>
        <taxon>Eukaryota</taxon>
        <taxon>Metazoa</taxon>
        <taxon>Ecdysozoa</taxon>
        <taxon>Nematoda</taxon>
        <taxon>Chromadorea</taxon>
        <taxon>Rhabditida</taxon>
        <taxon>Rhabditina</taxon>
        <taxon>Diplogasteromorpha</taxon>
        <taxon>Diplogasteroidea</taxon>
        <taxon>Neodiplogasteridae</taxon>
        <taxon>Pristionchus</taxon>
    </lineage>
</organism>
<evidence type="ECO:0000256" key="3">
    <source>
        <dbReference type="SAM" id="Coils"/>
    </source>
</evidence>
<keyword evidence="2 3" id="KW-0175">Coiled coil</keyword>
<feature type="coiled-coil region" evidence="3">
    <location>
        <begin position="288"/>
        <end position="315"/>
    </location>
</feature>
<keyword evidence="6" id="KW-1185">Reference proteome</keyword>
<gene>
    <name evidence="5" type="ORF">PMAYCL1PPCAC_27491</name>
</gene>
<evidence type="ECO:0000256" key="4">
    <source>
        <dbReference type="SAM" id="MobiDB-lite"/>
    </source>
</evidence>
<dbReference type="InterPro" id="IPR019579">
    <property type="entry name" value="FAM161A/B"/>
</dbReference>
<dbReference type="AlphaFoldDB" id="A0AAN5D6H3"/>
<dbReference type="InterPro" id="IPR051655">
    <property type="entry name" value="FAM161"/>
</dbReference>
<comment type="caution">
    <text evidence="5">The sequence shown here is derived from an EMBL/GenBank/DDBJ whole genome shotgun (WGS) entry which is preliminary data.</text>
</comment>
<evidence type="ECO:0000313" key="5">
    <source>
        <dbReference type="EMBL" id="GMR57296.1"/>
    </source>
</evidence>